<feature type="compositionally biased region" description="Basic residues" evidence="1">
    <location>
        <begin position="126"/>
        <end position="142"/>
    </location>
</feature>
<name>A1ZF05_MICM2</name>
<evidence type="ECO:0000313" key="2">
    <source>
        <dbReference type="EMBL" id="EAY31107.1"/>
    </source>
</evidence>
<dbReference type="RefSeq" id="WP_002694255.1">
    <property type="nucleotide sequence ID" value="NZ_AAWS01000004.1"/>
</dbReference>
<organism evidence="2 3">
    <name type="scientific">Microscilla marina ATCC 23134</name>
    <dbReference type="NCBI Taxonomy" id="313606"/>
    <lineage>
        <taxon>Bacteria</taxon>
        <taxon>Pseudomonadati</taxon>
        <taxon>Bacteroidota</taxon>
        <taxon>Cytophagia</taxon>
        <taxon>Cytophagales</taxon>
        <taxon>Microscillaceae</taxon>
        <taxon>Microscilla</taxon>
    </lineage>
</organism>
<dbReference type="EMBL" id="AAWS01000004">
    <property type="protein sequence ID" value="EAY31107.1"/>
    <property type="molecule type" value="Genomic_DNA"/>
</dbReference>
<reference evidence="2 3" key="1">
    <citation type="submission" date="2007-01" db="EMBL/GenBank/DDBJ databases">
        <authorList>
            <person name="Haygood M."/>
            <person name="Podell S."/>
            <person name="Anderson C."/>
            <person name="Hopkinson B."/>
            <person name="Roe K."/>
            <person name="Barbeau K."/>
            <person name="Gaasterland T."/>
            <person name="Ferriera S."/>
            <person name="Johnson J."/>
            <person name="Kravitz S."/>
            <person name="Beeson K."/>
            <person name="Sutton G."/>
            <person name="Rogers Y.-H."/>
            <person name="Friedman R."/>
            <person name="Frazier M."/>
            <person name="Venter J.C."/>
        </authorList>
    </citation>
    <scope>NUCLEOTIDE SEQUENCE [LARGE SCALE GENOMIC DNA]</scope>
    <source>
        <strain evidence="2 3">ATCC 23134</strain>
    </source>
</reference>
<evidence type="ECO:0000313" key="3">
    <source>
        <dbReference type="Proteomes" id="UP000004095"/>
    </source>
</evidence>
<dbReference type="AlphaFoldDB" id="A1ZF05"/>
<proteinExistence type="predicted"/>
<protein>
    <recommendedName>
        <fullName evidence="4">DUF4890 domain-containing protein</fullName>
    </recommendedName>
</protein>
<sequence>MMMNRNRLIIALLFALGLLLSNGLMAQNERRKRPKLTAEQRAARLDKMMARMKDSLSLSDDQTGKIKALNIKMRTKMMAARKQYSDDRQMMREEMMDLRIRYQKGVKKVLDKKQWKKFKKMEAERQKRRRERWKNRKKDNKG</sequence>
<dbReference type="Proteomes" id="UP000004095">
    <property type="component" value="Unassembled WGS sequence"/>
</dbReference>
<evidence type="ECO:0000256" key="1">
    <source>
        <dbReference type="SAM" id="MobiDB-lite"/>
    </source>
</evidence>
<keyword evidence="3" id="KW-1185">Reference proteome</keyword>
<feature type="region of interest" description="Disordered" evidence="1">
    <location>
        <begin position="118"/>
        <end position="142"/>
    </location>
</feature>
<comment type="caution">
    <text evidence="2">The sequence shown here is derived from an EMBL/GenBank/DDBJ whole genome shotgun (WGS) entry which is preliminary data.</text>
</comment>
<accession>A1ZF05</accession>
<evidence type="ECO:0008006" key="4">
    <source>
        <dbReference type="Google" id="ProtNLM"/>
    </source>
</evidence>
<gene>
    <name evidence="2" type="ORF">M23134_07515</name>
</gene>